<evidence type="ECO:0000256" key="7">
    <source>
        <dbReference type="ARBA" id="ARBA00023136"/>
    </source>
</evidence>
<keyword evidence="7 9" id="KW-0472">Membrane</keyword>
<evidence type="ECO:0000256" key="8">
    <source>
        <dbReference type="SAM" id="MobiDB-lite"/>
    </source>
</evidence>
<feature type="compositionally biased region" description="Basic and acidic residues" evidence="8">
    <location>
        <begin position="47"/>
        <end position="58"/>
    </location>
</feature>
<keyword evidence="11" id="KW-1185">Reference proteome</keyword>
<gene>
    <name evidence="10" type="ORF">S40285_02229</name>
</gene>
<organism evidence="10 11">
    <name type="scientific">Stachybotrys chlorohalonatus (strain IBT 40285)</name>
    <dbReference type="NCBI Taxonomy" id="1283841"/>
    <lineage>
        <taxon>Eukaryota</taxon>
        <taxon>Fungi</taxon>
        <taxon>Dikarya</taxon>
        <taxon>Ascomycota</taxon>
        <taxon>Pezizomycotina</taxon>
        <taxon>Sordariomycetes</taxon>
        <taxon>Hypocreomycetidae</taxon>
        <taxon>Hypocreales</taxon>
        <taxon>Stachybotryaceae</taxon>
        <taxon>Stachybotrys</taxon>
    </lineage>
</organism>
<dbReference type="GO" id="GO:0009055">
    <property type="term" value="F:electron transfer activity"/>
    <property type="evidence" value="ECO:0007669"/>
    <property type="project" value="InterPro"/>
</dbReference>
<dbReference type="PANTHER" id="PTHR10978:SF5">
    <property type="entry name" value="SUCCINATE DEHYDROGENASE CYTOCHROME B560 SUBUNIT, MITOCHONDRIAL"/>
    <property type="match status" value="1"/>
</dbReference>
<dbReference type="CDD" id="cd03499">
    <property type="entry name" value="SQR_TypeC_SdhC"/>
    <property type="match status" value="1"/>
</dbReference>
<dbReference type="Pfam" id="PF01127">
    <property type="entry name" value="Sdh_cyt"/>
    <property type="match status" value="1"/>
</dbReference>
<evidence type="ECO:0000256" key="9">
    <source>
        <dbReference type="SAM" id="Phobius"/>
    </source>
</evidence>
<dbReference type="InParanoid" id="A0A084QG24"/>
<dbReference type="OrthoDB" id="588261at2759"/>
<keyword evidence="5 9" id="KW-1133">Transmembrane helix</keyword>
<dbReference type="AlphaFoldDB" id="A0A084QG24"/>
<comment type="subcellular location">
    <subcellularLocation>
        <location evidence="1">Membrane</location>
        <topology evidence="1">Multi-pass membrane protein</topology>
    </subcellularLocation>
</comment>
<keyword evidence="2" id="KW-0349">Heme</keyword>
<dbReference type="FunCoup" id="A0A084QG24">
    <property type="interactions" value="362"/>
</dbReference>
<accession>A0A084QG24</accession>
<dbReference type="GO" id="GO:0006099">
    <property type="term" value="P:tricarboxylic acid cycle"/>
    <property type="evidence" value="ECO:0007669"/>
    <property type="project" value="InterPro"/>
</dbReference>
<dbReference type="SUPFAM" id="SSF81343">
    <property type="entry name" value="Fumarate reductase respiratory complex transmembrane subunits"/>
    <property type="match status" value="1"/>
</dbReference>
<evidence type="ECO:0000256" key="4">
    <source>
        <dbReference type="ARBA" id="ARBA00022723"/>
    </source>
</evidence>
<dbReference type="STRING" id="1283841.A0A084QG24"/>
<name>A0A084QG24_STAC4</name>
<keyword evidence="4" id="KW-0479">Metal-binding</keyword>
<protein>
    <submittedName>
        <fullName evidence="10">Uncharacterized protein</fullName>
    </submittedName>
</protein>
<dbReference type="PANTHER" id="PTHR10978">
    <property type="entry name" value="SUCCINATE DEHYDROGENASE CYTOCHROME B560 SUBUNIT"/>
    <property type="match status" value="1"/>
</dbReference>
<dbReference type="InterPro" id="IPR014314">
    <property type="entry name" value="Succ_DH_cytb556"/>
</dbReference>
<dbReference type="GO" id="GO:0046872">
    <property type="term" value="F:metal ion binding"/>
    <property type="evidence" value="ECO:0007669"/>
    <property type="project" value="UniProtKB-KW"/>
</dbReference>
<dbReference type="GO" id="GO:0005739">
    <property type="term" value="C:mitochondrion"/>
    <property type="evidence" value="ECO:0007669"/>
    <property type="project" value="GOC"/>
</dbReference>
<sequence>MRNSAAVIGWHVPRNRFKPVPVGRAHPEKHHRPSQPVPPAHLQPTRDLTRHHTSDQHQLRDRRLELAFDMIAQRVGVAAMRRGAAQPSVFLGQQIPKLAVASGLTSMQTRRVATTKVSDKEGNQILANQRLNRPIAPHLAVYKFNQTWFSASVWNRITGCTLSGVAYVYFAGYLVAPLLGWHWESASVAAAFSSLPFAVQGGIKSFLSFPFVYHCIQGVRHLTYDLGIGYKKTTIRAGETAIWISTAVIALGLAFLV</sequence>
<evidence type="ECO:0000256" key="6">
    <source>
        <dbReference type="ARBA" id="ARBA00023004"/>
    </source>
</evidence>
<keyword evidence="6" id="KW-0408">Iron</keyword>
<dbReference type="GO" id="GO:0016020">
    <property type="term" value="C:membrane"/>
    <property type="evidence" value="ECO:0007669"/>
    <property type="project" value="UniProtKB-SubCell"/>
</dbReference>
<dbReference type="Gene3D" id="1.20.1300.10">
    <property type="entry name" value="Fumarate reductase/succinate dehydrogenase, transmembrane subunit"/>
    <property type="match status" value="1"/>
</dbReference>
<dbReference type="EMBL" id="KL660774">
    <property type="protein sequence ID" value="KFA62909.1"/>
    <property type="molecule type" value="Genomic_DNA"/>
</dbReference>
<feature type="transmembrane region" description="Helical" evidence="9">
    <location>
        <begin position="164"/>
        <end position="183"/>
    </location>
</feature>
<dbReference type="InterPro" id="IPR000701">
    <property type="entry name" value="SuccDH_FuR_B_TM-su"/>
</dbReference>
<dbReference type="InterPro" id="IPR018495">
    <property type="entry name" value="Succ_DH_cyt_bsu_CS"/>
</dbReference>
<feature type="transmembrane region" description="Helical" evidence="9">
    <location>
        <begin position="237"/>
        <end position="256"/>
    </location>
</feature>
<evidence type="ECO:0000256" key="3">
    <source>
        <dbReference type="ARBA" id="ARBA00022692"/>
    </source>
</evidence>
<feature type="transmembrane region" description="Helical" evidence="9">
    <location>
        <begin position="195"/>
        <end position="216"/>
    </location>
</feature>
<evidence type="ECO:0000256" key="2">
    <source>
        <dbReference type="ARBA" id="ARBA00022617"/>
    </source>
</evidence>
<keyword evidence="3 9" id="KW-0812">Transmembrane</keyword>
<dbReference type="PROSITE" id="PS01001">
    <property type="entry name" value="SDH_CYT_2"/>
    <property type="match status" value="1"/>
</dbReference>
<feature type="region of interest" description="Disordered" evidence="8">
    <location>
        <begin position="16"/>
        <end position="58"/>
    </location>
</feature>
<evidence type="ECO:0000256" key="1">
    <source>
        <dbReference type="ARBA" id="ARBA00004141"/>
    </source>
</evidence>
<evidence type="ECO:0000313" key="11">
    <source>
        <dbReference type="Proteomes" id="UP000028524"/>
    </source>
</evidence>
<dbReference type="GO" id="GO:0006121">
    <property type="term" value="P:mitochondrial electron transport, succinate to ubiquinone"/>
    <property type="evidence" value="ECO:0007669"/>
    <property type="project" value="TreeGrafter"/>
</dbReference>
<dbReference type="HOGENOM" id="CLU_094691_0_1_1"/>
<evidence type="ECO:0000256" key="5">
    <source>
        <dbReference type="ARBA" id="ARBA00022989"/>
    </source>
</evidence>
<dbReference type="Proteomes" id="UP000028524">
    <property type="component" value="Unassembled WGS sequence"/>
</dbReference>
<dbReference type="InterPro" id="IPR034804">
    <property type="entry name" value="SQR/QFR_C/D"/>
</dbReference>
<dbReference type="OMA" id="LTWMLSG"/>
<proteinExistence type="predicted"/>
<evidence type="ECO:0000313" key="10">
    <source>
        <dbReference type="EMBL" id="KFA62909.1"/>
    </source>
</evidence>
<reference evidence="10 11" key="1">
    <citation type="journal article" date="2014" name="BMC Genomics">
        <title>Comparative genome sequencing reveals chemotype-specific gene clusters in the toxigenic black mold Stachybotrys.</title>
        <authorList>
            <person name="Semeiks J."/>
            <person name="Borek D."/>
            <person name="Otwinowski Z."/>
            <person name="Grishin N.V."/>
        </authorList>
    </citation>
    <scope>NUCLEOTIDE SEQUENCE [LARGE SCALE GENOMIC DNA]</scope>
    <source>
        <strain evidence="10 11">IBT 40285</strain>
    </source>
</reference>